<evidence type="ECO:0000256" key="5">
    <source>
        <dbReference type="ARBA" id="ARBA00029440"/>
    </source>
</evidence>
<dbReference type="PROSITE" id="PS00671">
    <property type="entry name" value="D_2_HYDROXYACID_DH_3"/>
    <property type="match status" value="1"/>
</dbReference>
<evidence type="ECO:0000256" key="2">
    <source>
        <dbReference type="ARBA" id="ARBA00022605"/>
    </source>
</evidence>
<dbReference type="InterPro" id="IPR050857">
    <property type="entry name" value="D-2-hydroxyacid_DH"/>
</dbReference>
<dbReference type="InterPro" id="IPR029753">
    <property type="entry name" value="D-isomer_DH_CS"/>
</dbReference>
<proteinExistence type="inferred from homology"/>
<dbReference type="PANTHER" id="PTHR42789">
    <property type="entry name" value="D-ISOMER SPECIFIC 2-HYDROXYACID DEHYDROGENASE FAMILY PROTEIN (AFU_ORTHOLOGUE AFUA_6G10090)"/>
    <property type="match status" value="1"/>
</dbReference>
<name>A0A3S4Z4A6_9ACTO</name>
<keyword evidence="4" id="KW-0520">NAD</keyword>
<evidence type="ECO:0000256" key="4">
    <source>
        <dbReference type="ARBA" id="ARBA00023027"/>
    </source>
</evidence>
<evidence type="ECO:0000256" key="6">
    <source>
        <dbReference type="RuleBase" id="RU003719"/>
    </source>
</evidence>
<sequence length="403" mass="43198">MDVTRILLLENPHSCADDIFARYGVEVVRIAGSLAEDELIEALDGVDMLGIRSKTNVTRRVIEASPRLAAIGAFCIGTNQIDLEAASDHGIAVFNAPYSNTRSVVELAIGELISLVRQIPAKNAALHQGVWEKTAAGSHEVRGKTLGIIGYGSIGSQLSIVAEALGMKVIFHDIAERLALGNAVPVPLDELLESADVVSLHIDGRPENTGYFDSEKFAKLKDGAIVLNLARGHVMNLDALREAVVSGRVAGAAVDVFPSEPLANGDPFSSTLAGLSNVILTPHIGGSTLEAQESIGQFVAMKLMNYWRKGSTDMSVNIPNIAASPTAESLHRVVWFHWNTPGALADVNRLFAEQHVNVTFQSLATGGEYGYMVTDTATDIPDSIIDELAHAKAHIRLRLLTRE</sequence>
<dbReference type="GO" id="GO:0004617">
    <property type="term" value="F:phosphoglycerate dehydrogenase activity"/>
    <property type="evidence" value="ECO:0007669"/>
    <property type="project" value="UniProtKB-EC"/>
</dbReference>
<dbReference type="EMBL" id="LR134476">
    <property type="protein sequence ID" value="VEI12616.1"/>
    <property type="molecule type" value="Genomic_DNA"/>
</dbReference>
<dbReference type="FunFam" id="3.40.50.720:FF:000041">
    <property type="entry name" value="D-3-phosphoglycerate dehydrogenase"/>
    <property type="match status" value="1"/>
</dbReference>
<dbReference type="InterPro" id="IPR045865">
    <property type="entry name" value="ACT-like_dom_sf"/>
</dbReference>
<comment type="similarity">
    <text evidence="1 6">Belongs to the D-isomer specific 2-hydroxyacid dehydrogenase family.</text>
</comment>
<dbReference type="EC" id="1.1.1.95" evidence="8"/>
<keyword evidence="3 6" id="KW-0560">Oxidoreductase</keyword>
<dbReference type="GO" id="GO:0051287">
    <property type="term" value="F:NAD binding"/>
    <property type="evidence" value="ECO:0007669"/>
    <property type="project" value="InterPro"/>
</dbReference>
<feature type="domain" description="S-adenosyl-L-homocysteine hydrolase NAD binding" evidence="7">
    <location>
        <begin position="129"/>
        <end position="267"/>
    </location>
</feature>
<protein>
    <submittedName>
        <fullName evidence="8">D-3-phosphoglycerate dehydrogenase</fullName>
        <ecNumber evidence="8">1.1.1.95</ecNumber>
    </submittedName>
</protein>
<dbReference type="SUPFAM" id="SSF52283">
    <property type="entry name" value="Formate/glycerate dehydrogenase catalytic domain-like"/>
    <property type="match status" value="1"/>
</dbReference>
<organism evidence="8 9">
    <name type="scientific">Trueperella bialowiezensis</name>
    <dbReference type="NCBI Taxonomy" id="312285"/>
    <lineage>
        <taxon>Bacteria</taxon>
        <taxon>Bacillati</taxon>
        <taxon>Actinomycetota</taxon>
        <taxon>Actinomycetes</taxon>
        <taxon>Actinomycetales</taxon>
        <taxon>Actinomycetaceae</taxon>
        <taxon>Trueperella</taxon>
    </lineage>
</organism>
<dbReference type="GO" id="GO:0047545">
    <property type="term" value="F:(S)-2-hydroxyglutarate dehydrogenase activity"/>
    <property type="evidence" value="ECO:0007669"/>
    <property type="project" value="UniProtKB-ARBA"/>
</dbReference>
<dbReference type="KEGG" id="tbw:NCTC13354_00305"/>
<dbReference type="InterPro" id="IPR036291">
    <property type="entry name" value="NAD(P)-bd_dom_sf"/>
</dbReference>
<keyword evidence="9" id="KW-1185">Reference proteome</keyword>
<evidence type="ECO:0000256" key="1">
    <source>
        <dbReference type="ARBA" id="ARBA00005854"/>
    </source>
</evidence>
<dbReference type="Gene3D" id="3.40.50.720">
    <property type="entry name" value="NAD(P)-binding Rossmann-like Domain"/>
    <property type="match status" value="2"/>
</dbReference>
<dbReference type="Pfam" id="PF02826">
    <property type="entry name" value="2-Hacid_dh_C"/>
    <property type="match status" value="1"/>
</dbReference>
<dbReference type="GO" id="GO:0006564">
    <property type="term" value="P:L-serine biosynthetic process"/>
    <property type="evidence" value="ECO:0007669"/>
    <property type="project" value="UniProtKB-ARBA"/>
</dbReference>
<evidence type="ECO:0000313" key="9">
    <source>
        <dbReference type="Proteomes" id="UP000269542"/>
    </source>
</evidence>
<dbReference type="InterPro" id="IPR006139">
    <property type="entry name" value="D-isomer_2_OHA_DH_cat_dom"/>
</dbReference>
<keyword evidence="2" id="KW-0028">Amino-acid biosynthesis</keyword>
<dbReference type="PANTHER" id="PTHR42789:SF1">
    <property type="entry name" value="D-ISOMER SPECIFIC 2-HYDROXYACID DEHYDROGENASE FAMILY PROTEIN (AFU_ORTHOLOGUE AFUA_6G10090)"/>
    <property type="match status" value="1"/>
</dbReference>
<reference evidence="8 9" key="1">
    <citation type="submission" date="2018-12" db="EMBL/GenBank/DDBJ databases">
        <authorList>
            <consortium name="Pathogen Informatics"/>
        </authorList>
    </citation>
    <scope>NUCLEOTIDE SEQUENCE [LARGE SCALE GENOMIC DNA]</scope>
    <source>
        <strain evidence="8 9">NCTC13354</strain>
    </source>
</reference>
<gene>
    <name evidence="8" type="primary">serA_1</name>
    <name evidence="8" type="ORF">NCTC13354_00305</name>
</gene>
<dbReference type="Pfam" id="PF00389">
    <property type="entry name" value="2-Hacid_dh"/>
    <property type="match status" value="1"/>
</dbReference>
<evidence type="ECO:0000313" key="8">
    <source>
        <dbReference type="EMBL" id="VEI12616.1"/>
    </source>
</evidence>
<evidence type="ECO:0000259" key="7">
    <source>
        <dbReference type="SMART" id="SM00997"/>
    </source>
</evidence>
<dbReference type="Gene3D" id="3.30.70.260">
    <property type="match status" value="1"/>
</dbReference>
<dbReference type="NCBIfam" id="NF008759">
    <property type="entry name" value="PRK11790.1"/>
    <property type="match status" value="1"/>
</dbReference>
<dbReference type="Proteomes" id="UP000269542">
    <property type="component" value="Chromosome"/>
</dbReference>
<dbReference type="SMART" id="SM00997">
    <property type="entry name" value="AdoHcyase_NAD"/>
    <property type="match status" value="1"/>
</dbReference>
<evidence type="ECO:0000256" key="3">
    <source>
        <dbReference type="ARBA" id="ARBA00023002"/>
    </source>
</evidence>
<dbReference type="PROSITE" id="PS00065">
    <property type="entry name" value="D_2_HYDROXYACID_DH_1"/>
    <property type="match status" value="1"/>
</dbReference>
<dbReference type="InterPro" id="IPR006140">
    <property type="entry name" value="D-isomer_DH_NAD-bd"/>
</dbReference>
<dbReference type="InterPro" id="IPR015878">
    <property type="entry name" value="Ado_hCys_hydrolase_NAD-bd"/>
</dbReference>
<dbReference type="AlphaFoldDB" id="A0A3S4Z4A6"/>
<dbReference type="SUPFAM" id="SSF51735">
    <property type="entry name" value="NAD(P)-binding Rossmann-fold domains"/>
    <property type="match status" value="1"/>
</dbReference>
<dbReference type="SUPFAM" id="SSF55021">
    <property type="entry name" value="ACT-like"/>
    <property type="match status" value="1"/>
</dbReference>
<dbReference type="InterPro" id="IPR029752">
    <property type="entry name" value="D-isomer_DH_CS1"/>
</dbReference>
<accession>A0A3S4Z4A6</accession>
<dbReference type="CDD" id="cd12176">
    <property type="entry name" value="PGDH_3"/>
    <property type="match status" value="1"/>
</dbReference>
<comment type="pathway">
    <text evidence="5">Amino-acid biosynthesis.</text>
</comment>